<name>A0A0F9B046_9ZZZZ</name>
<sequence length="447" mass="49282">QSLYEVTAIGSPDTWAQAAAGVKPYRLAAGIDRLFGIEDSGLLRNVVSGLDPMVAINWSDRIQCGETSTKPTGLLAFEKTVLAGKPEGLFGVSPEGKGIPLIKRMVRYDDNCKGMRVHEPYAIVPHSRGVYRFLPGLVESIGLEKELLNESQIVGQFTDFATDNQWLLGLMLVGNSTYINVARDRTGGEPGFGPMIWDTLSILPAKSSAAMHLSTLTSPPRLWFGYGNDLAYSKLSTSFGGPDVSGSGYEFNQSCFRITNIYTFGDWRDKDFSKVVVVGKGTLSANRHWTVSYRIEGAVWSSLDIDGNTMKVDSDGLHTFYLPLTAVGRDIQFKLDYIGDSDSAPGELSYFEPFAVPQSKKVPVNIIQLHLVRGARYDVGQEARSAAEQLEDLRVLDETATPLKASGPWGEDKDMWLKRLSLVRVIQEPNLEPEYLVELALQERKVS</sequence>
<comment type="caution">
    <text evidence="1">The sequence shown here is derived from an EMBL/GenBank/DDBJ whole genome shotgun (WGS) entry which is preliminary data.</text>
</comment>
<feature type="non-terminal residue" evidence="1">
    <location>
        <position position="1"/>
    </location>
</feature>
<reference evidence="1" key="1">
    <citation type="journal article" date="2015" name="Nature">
        <title>Complex archaea that bridge the gap between prokaryotes and eukaryotes.</title>
        <authorList>
            <person name="Spang A."/>
            <person name="Saw J.H."/>
            <person name="Jorgensen S.L."/>
            <person name="Zaremba-Niedzwiedzka K."/>
            <person name="Martijn J."/>
            <person name="Lind A.E."/>
            <person name="van Eijk R."/>
            <person name="Schleper C."/>
            <person name="Guy L."/>
            <person name="Ettema T.J."/>
        </authorList>
    </citation>
    <scope>NUCLEOTIDE SEQUENCE</scope>
</reference>
<dbReference type="EMBL" id="LAZR01043405">
    <property type="protein sequence ID" value="KKL07157.1"/>
    <property type="molecule type" value="Genomic_DNA"/>
</dbReference>
<protein>
    <submittedName>
        <fullName evidence="1">Uncharacterized protein</fullName>
    </submittedName>
</protein>
<gene>
    <name evidence="1" type="ORF">LCGC14_2588840</name>
</gene>
<accession>A0A0F9B046</accession>
<evidence type="ECO:0000313" key="1">
    <source>
        <dbReference type="EMBL" id="KKL07157.1"/>
    </source>
</evidence>
<dbReference type="AlphaFoldDB" id="A0A0F9B046"/>
<organism evidence="1">
    <name type="scientific">marine sediment metagenome</name>
    <dbReference type="NCBI Taxonomy" id="412755"/>
    <lineage>
        <taxon>unclassified sequences</taxon>
        <taxon>metagenomes</taxon>
        <taxon>ecological metagenomes</taxon>
    </lineage>
</organism>
<proteinExistence type="predicted"/>